<dbReference type="InterPro" id="IPR008937">
    <property type="entry name" value="Ras-like_GEF"/>
</dbReference>
<dbReference type="InterPro" id="IPR001895">
    <property type="entry name" value="RASGEF_cat_dom"/>
</dbReference>
<name>A0A914D5X0_9BILA</name>
<feature type="domain" description="N-terminal Ras-GEF" evidence="6">
    <location>
        <begin position="64"/>
        <end position="188"/>
    </location>
</feature>
<dbReference type="Gene3D" id="1.20.870.10">
    <property type="entry name" value="Son of sevenless (SoS) protein Chain: S domain 1"/>
    <property type="match status" value="1"/>
</dbReference>
<dbReference type="PROSITE" id="PS50200">
    <property type="entry name" value="RA"/>
    <property type="match status" value="1"/>
</dbReference>
<dbReference type="AlphaFoldDB" id="A0A914D5X0"/>
<accession>A0A914D5X0</accession>
<dbReference type="SMART" id="SM00314">
    <property type="entry name" value="RA"/>
    <property type="match status" value="1"/>
</dbReference>
<evidence type="ECO:0000256" key="1">
    <source>
        <dbReference type="ARBA" id="ARBA00022658"/>
    </source>
</evidence>
<dbReference type="GO" id="GO:0007265">
    <property type="term" value="P:Ras protein signal transduction"/>
    <property type="evidence" value="ECO:0007669"/>
    <property type="project" value="TreeGrafter"/>
</dbReference>
<dbReference type="InterPro" id="IPR000651">
    <property type="entry name" value="Ras-like_Gua-exchang_fac_N"/>
</dbReference>
<dbReference type="SUPFAM" id="SSF48366">
    <property type="entry name" value="Ras GEF"/>
    <property type="match status" value="1"/>
</dbReference>
<dbReference type="Pfam" id="PF00788">
    <property type="entry name" value="RA"/>
    <property type="match status" value="1"/>
</dbReference>
<evidence type="ECO:0000259" key="5">
    <source>
        <dbReference type="PROSITE" id="PS50200"/>
    </source>
</evidence>
<evidence type="ECO:0000259" key="6">
    <source>
        <dbReference type="PROSITE" id="PS50212"/>
    </source>
</evidence>
<dbReference type="GO" id="GO:0005886">
    <property type="term" value="C:plasma membrane"/>
    <property type="evidence" value="ECO:0007669"/>
    <property type="project" value="TreeGrafter"/>
</dbReference>
<keyword evidence="7" id="KW-1185">Reference proteome</keyword>
<dbReference type="Pfam" id="PF00617">
    <property type="entry name" value="RasGEF"/>
    <property type="match status" value="1"/>
</dbReference>
<dbReference type="InterPro" id="IPR023578">
    <property type="entry name" value="Ras_GEF_dom_sf"/>
</dbReference>
<reference evidence="8" key="1">
    <citation type="submission" date="2022-11" db="UniProtKB">
        <authorList>
            <consortium name="WormBaseParasite"/>
        </authorList>
    </citation>
    <scope>IDENTIFICATION</scope>
</reference>
<dbReference type="CDD" id="cd00155">
    <property type="entry name" value="RasGEF"/>
    <property type="match status" value="1"/>
</dbReference>
<dbReference type="SUPFAM" id="SSF54236">
    <property type="entry name" value="Ubiquitin-like"/>
    <property type="match status" value="1"/>
</dbReference>
<dbReference type="Gene3D" id="1.10.840.10">
    <property type="entry name" value="Ras guanine-nucleotide exchange factors catalytic domain"/>
    <property type="match status" value="1"/>
</dbReference>
<feature type="region of interest" description="Disordered" evidence="3">
    <location>
        <begin position="545"/>
        <end position="576"/>
    </location>
</feature>
<evidence type="ECO:0000256" key="2">
    <source>
        <dbReference type="PROSITE-ProRule" id="PRU00168"/>
    </source>
</evidence>
<dbReference type="InterPro" id="IPR019804">
    <property type="entry name" value="Ras_G-nucl-exch_fac_CS"/>
</dbReference>
<sequence>MAVSKYWGDERHPDAIYAVYLKKVRYVPPTGYEGLPHYRTIDPDKHHLAAAEFASDHLQWETIRDRVIKAGSLQRLVECLVSPEDKMDSRHFNVFFSTYRGFATPEEVANILMEWFERLDREEYGSKADISVQDSIRSIFVCWLDMYPEDFYESDAKFALLYRLVDFTKTHNLIDLKQKARTLRQKFKRVADEGGISAQLPSIDRYTFALGYDSKDYLYSQERAKMFDVGKDNCVQIAEQLTFWDAALFKELLPYQCQGAIWGRRHKNHPDTVYSVRATIDQFNAVSQRVMTSIVLPECRNDFRSKIIEKWIDIARELRALKNFSSLKAVLSSLQSEPVYRLKSAWALVPKVYMAQFKELTSIFETDSTGDSTKARNILDAEGTAKQSPLKRPQLIQNCRRTKSDVNLAECQGTVPYLGSFLTDLAMADQALPDYTEDGLINFEKRRREFEVLAKIRLFQSAARAYNVPMDKGFCAWFYYLPSLSENECFTRSLEIERATNSTPDMRRAKQTNGIMSVTPSVPIPKINTLSRMFNQVMFNDDSSPLKSSPMIGQNSNDSGIHTEDSWASNSSTPSDHHMTVANLVARGRIIASTPVGLIAANRSFTAPSTPASTISWRGGSEFNPYTHFTPNMDAPCHSGTQIESISLSSRMTSDYRNLESVDGSRCETPLKNAGANKTDGYGYKNGRTTEHNGHRATASQMSNTSSSSSNSSICNSPAQGGTASATKNNFHLARVGLDDALQTTTSGANYKCIKVENGDRMQTLIERALEKHLLDTTEKGEYILIQLLPDGSEFRLPDHCNPFYAVAPDPTSPMLNFILRKREDEERPQLAPSAKKLNRMKRSNLLRWSSGYL</sequence>
<organism evidence="7 8">
    <name type="scientific">Acrobeloides nanus</name>
    <dbReference type="NCBI Taxonomy" id="290746"/>
    <lineage>
        <taxon>Eukaryota</taxon>
        <taxon>Metazoa</taxon>
        <taxon>Ecdysozoa</taxon>
        <taxon>Nematoda</taxon>
        <taxon>Chromadorea</taxon>
        <taxon>Rhabditida</taxon>
        <taxon>Tylenchina</taxon>
        <taxon>Cephalobomorpha</taxon>
        <taxon>Cephaloboidea</taxon>
        <taxon>Cephalobidae</taxon>
        <taxon>Acrobeloides</taxon>
    </lineage>
</organism>
<evidence type="ECO:0000256" key="3">
    <source>
        <dbReference type="SAM" id="MobiDB-lite"/>
    </source>
</evidence>
<dbReference type="WBParaSite" id="ACRNAN_scaffold195.g18490.t1">
    <property type="protein sequence ID" value="ACRNAN_scaffold195.g18490.t1"/>
    <property type="gene ID" value="ACRNAN_scaffold195.g18490"/>
</dbReference>
<evidence type="ECO:0000313" key="7">
    <source>
        <dbReference type="Proteomes" id="UP000887540"/>
    </source>
</evidence>
<dbReference type="PANTHER" id="PTHR23113:SF312">
    <property type="entry name" value="RAL GUANINE NUCLEOTIDE DISSOCIATION STIMULATOR-LIKE, ISOFORM E"/>
    <property type="match status" value="1"/>
</dbReference>
<dbReference type="GO" id="GO:0005085">
    <property type="term" value="F:guanyl-nucleotide exchange factor activity"/>
    <property type="evidence" value="ECO:0007669"/>
    <property type="project" value="UniProtKB-KW"/>
</dbReference>
<feature type="compositionally biased region" description="Low complexity" evidence="3">
    <location>
        <begin position="700"/>
        <end position="717"/>
    </location>
</feature>
<feature type="region of interest" description="Disordered" evidence="3">
    <location>
        <begin position="660"/>
        <end position="721"/>
    </location>
</feature>
<dbReference type="PROSITE" id="PS50212">
    <property type="entry name" value="RASGEF_NTER"/>
    <property type="match status" value="1"/>
</dbReference>
<dbReference type="CDD" id="cd06224">
    <property type="entry name" value="REM"/>
    <property type="match status" value="1"/>
</dbReference>
<dbReference type="SMART" id="SM00229">
    <property type="entry name" value="RasGEFN"/>
    <property type="match status" value="1"/>
</dbReference>
<dbReference type="PANTHER" id="PTHR23113">
    <property type="entry name" value="GUANINE NUCLEOTIDE EXCHANGE FACTOR"/>
    <property type="match status" value="1"/>
</dbReference>
<dbReference type="Proteomes" id="UP000887540">
    <property type="component" value="Unplaced"/>
</dbReference>
<protein>
    <submittedName>
        <fullName evidence="8">Ral guanine nucleotide dissociation stimulator-like 1</fullName>
    </submittedName>
</protein>
<dbReference type="InterPro" id="IPR029071">
    <property type="entry name" value="Ubiquitin-like_domsf"/>
</dbReference>
<keyword evidence="1 2" id="KW-0344">Guanine-nucleotide releasing factor</keyword>
<dbReference type="Gene3D" id="3.10.20.90">
    <property type="entry name" value="Phosphatidylinositol 3-kinase Catalytic Subunit, Chain A, domain 1"/>
    <property type="match status" value="1"/>
</dbReference>
<dbReference type="CDD" id="cd00153">
    <property type="entry name" value="RA_RalGDS_like"/>
    <property type="match status" value="1"/>
</dbReference>
<feature type="compositionally biased region" description="Polar residues" evidence="3">
    <location>
        <begin position="545"/>
        <end position="574"/>
    </location>
</feature>
<proteinExistence type="predicted"/>
<dbReference type="PROSITE" id="PS50009">
    <property type="entry name" value="RASGEF_CAT"/>
    <property type="match status" value="1"/>
</dbReference>
<dbReference type="InterPro" id="IPR000159">
    <property type="entry name" value="RA_dom"/>
</dbReference>
<feature type="domain" description="Ras-associating" evidence="5">
    <location>
        <begin position="730"/>
        <end position="825"/>
    </location>
</feature>
<dbReference type="PROSITE" id="PS00720">
    <property type="entry name" value="RASGEF"/>
    <property type="match status" value="1"/>
</dbReference>
<evidence type="ECO:0000313" key="8">
    <source>
        <dbReference type="WBParaSite" id="ACRNAN_scaffold195.g18490.t1"/>
    </source>
</evidence>
<feature type="domain" description="Ras-GEF" evidence="4">
    <location>
        <begin position="233"/>
        <end position="499"/>
    </location>
</feature>
<dbReference type="SMART" id="SM00147">
    <property type="entry name" value="RasGEF"/>
    <property type="match status" value="1"/>
</dbReference>
<dbReference type="InterPro" id="IPR036964">
    <property type="entry name" value="RASGEF_cat_dom_sf"/>
</dbReference>
<evidence type="ECO:0000259" key="4">
    <source>
        <dbReference type="PROSITE" id="PS50009"/>
    </source>
</evidence>
<dbReference type="Pfam" id="PF00618">
    <property type="entry name" value="RasGEF_N"/>
    <property type="match status" value="1"/>
</dbReference>